<protein>
    <submittedName>
        <fullName evidence="12">TonB family protein</fullName>
    </submittedName>
</protein>
<evidence type="ECO:0000256" key="10">
    <source>
        <dbReference type="SAM" id="SignalP"/>
    </source>
</evidence>
<evidence type="ECO:0000313" key="12">
    <source>
        <dbReference type="EMBL" id="MFD0793703.1"/>
    </source>
</evidence>
<dbReference type="Gene3D" id="3.30.1150.10">
    <property type="match status" value="1"/>
</dbReference>
<keyword evidence="3" id="KW-0813">Transport</keyword>
<dbReference type="Pfam" id="PF03544">
    <property type="entry name" value="TonB_C"/>
    <property type="match status" value="1"/>
</dbReference>
<dbReference type="PANTHER" id="PTHR33446:SF2">
    <property type="entry name" value="PROTEIN TONB"/>
    <property type="match status" value="1"/>
</dbReference>
<organism evidence="12 13">
    <name type="scientific">Mucilaginibacter litoreus</name>
    <dbReference type="NCBI Taxonomy" id="1048221"/>
    <lineage>
        <taxon>Bacteria</taxon>
        <taxon>Pseudomonadati</taxon>
        <taxon>Bacteroidota</taxon>
        <taxon>Sphingobacteriia</taxon>
        <taxon>Sphingobacteriales</taxon>
        <taxon>Sphingobacteriaceae</taxon>
        <taxon>Mucilaginibacter</taxon>
    </lineage>
</organism>
<keyword evidence="7" id="KW-0653">Protein transport</keyword>
<dbReference type="PANTHER" id="PTHR33446">
    <property type="entry name" value="PROTEIN TONB-RELATED"/>
    <property type="match status" value="1"/>
</dbReference>
<sequence>MRKLFYFTLLLFVCVKSYAQEADDTAWLKHDTVAYYMADDSVMAYSEADAKFLRLIIKGDTGLYRIEEYYLDAKPKLLATSYTRDLNYQSGMQGPCTEFFPTGIKKSESYYKKGNLTGYQRTYYPNGKLSNIIEHRNDSLFLIRYSDSIGNVLANNGEGRWRLRNDFYYEEYWDGQITNGLPNGIWKQYLTDTVFSAVYDHGKLISGQGPFIEGKKLSFIAAKEPPRFPGGEKAFGHFLGRYIRYPQAAREHNIQGRVILAFLIDEDGSLKEIKVIRSAGKELDAEAIRVLSMSPKWIPARTDNRPVKVRYSMPIGFALEIEEF</sequence>
<name>A0ABW3ARS9_9SPHI</name>
<evidence type="ECO:0000256" key="5">
    <source>
        <dbReference type="ARBA" id="ARBA00022519"/>
    </source>
</evidence>
<evidence type="ECO:0000256" key="3">
    <source>
        <dbReference type="ARBA" id="ARBA00022448"/>
    </source>
</evidence>
<dbReference type="InterPro" id="IPR037682">
    <property type="entry name" value="TonB_C"/>
</dbReference>
<feature type="chain" id="PRO_5047541002" evidence="10">
    <location>
        <begin position="20"/>
        <end position="324"/>
    </location>
</feature>
<evidence type="ECO:0000256" key="1">
    <source>
        <dbReference type="ARBA" id="ARBA00004383"/>
    </source>
</evidence>
<evidence type="ECO:0000313" key="13">
    <source>
        <dbReference type="Proteomes" id="UP001597010"/>
    </source>
</evidence>
<reference evidence="13" key="1">
    <citation type="journal article" date="2019" name="Int. J. Syst. Evol. Microbiol.">
        <title>The Global Catalogue of Microorganisms (GCM) 10K type strain sequencing project: providing services to taxonomists for standard genome sequencing and annotation.</title>
        <authorList>
            <consortium name="The Broad Institute Genomics Platform"/>
            <consortium name="The Broad Institute Genome Sequencing Center for Infectious Disease"/>
            <person name="Wu L."/>
            <person name="Ma J."/>
        </authorList>
    </citation>
    <scope>NUCLEOTIDE SEQUENCE [LARGE SCALE GENOMIC DNA]</scope>
    <source>
        <strain evidence="13">CCUG 61484</strain>
    </source>
</reference>
<evidence type="ECO:0000256" key="6">
    <source>
        <dbReference type="ARBA" id="ARBA00022692"/>
    </source>
</evidence>
<keyword evidence="6" id="KW-0812">Transmembrane</keyword>
<feature type="signal peptide" evidence="10">
    <location>
        <begin position="1"/>
        <end position="19"/>
    </location>
</feature>
<keyword evidence="5" id="KW-0997">Cell inner membrane</keyword>
<feature type="domain" description="TonB C-terminal" evidence="11">
    <location>
        <begin position="230"/>
        <end position="324"/>
    </location>
</feature>
<dbReference type="Proteomes" id="UP001597010">
    <property type="component" value="Unassembled WGS sequence"/>
</dbReference>
<keyword evidence="4" id="KW-1003">Cell membrane</keyword>
<keyword evidence="8" id="KW-1133">Transmembrane helix</keyword>
<evidence type="ECO:0000256" key="8">
    <source>
        <dbReference type="ARBA" id="ARBA00022989"/>
    </source>
</evidence>
<keyword evidence="10" id="KW-0732">Signal</keyword>
<gene>
    <name evidence="12" type="ORF">ACFQZX_08745</name>
</gene>
<dbReference type="SUPFAM" id="SSF74653">
    <property type="entry name" value="TolA/TonB C-terminal domain"/>
    <property type="match status" value="1"/>
</dbReference>
<comment type="subcellular location">
    <subcellularLocation>
        <location evidence="1">Cell inner membrane</location>
        <topology evidence="1">Single-pass membrane protein</topology>
        <orientation evidence="1">Periplasmic side</orientation>
    </subcellularLocation>
</comment>
<comment type="caution">
    <text evidence="12">The sequence shown here is derived from an EMBL/GenBank/DDBJ whole genome shotgun (WGS) entry which is preliminary data.</text>
</comment>
<dbReference type="NCBIfam" id="TIGR01352">
    <property type="entry name" value="tonB_Cterm"/>
    <property type="match status" value="1"/>
</dbReference>
<dbReference type="RefSeq" id="WP_377113883.1">
    <property type="nucleotide sequence ID" value="NZ_JBHTHZ010000005.1"/>
</dbReference>
<evidence type="ECO:0000256" key="7">
    <source>
        <dbReference type="ARBA" id="ARBA00022927"/>
    </source>
</evidence>
<dbReference type="SUPFAM" id="SSF82185">
    <property type="entry name" value="Histone H3 K4-specific methyltransferase SET7/9 N-terminal domain"/>
    <property type="match status" value="1"/>
</dbReference>
<dbReference type="InterPro" id="IPR011652">
    <property type="entry name" value="MORN_2"/>
</dbReference>
<keyword evidence="13" id="KW-1185">Reference proteome</keyword>
<dbReference type="EMBL" id="JBHTHZ010000005">
    <property type="protein sequence ID" value="MFD0793703.1"/>
    <property type="molecule type" value="Genomic_DNA"/>
</dbReference>
<dbReference type="InterPro" id="IPR006260">
    <property type="entry name" value="TonB/TolA_C"/>
</dbReference>
<keyword evidence="9" id="KW-0472">Membrane</keyword>
<evidence type="ECO:0000256" key="4">
    <source>
        <dbReference type="ARBA" id="ARBA00022475"/>
    </source>
</evidence>
<evidence type="ECO:0000256" key="9">
    <source>
        <dbReference type="ARBA" id="ARBA00023136"/>
    </source>
</evidence>
<dbReference type="Gene3D" id="2.20.110.10">
    <property type="entry name" value="Histone H3 K4-specific methyltransferase SET7/9 N-terminal domain"/>
    <property type="match status" value="1"/>
</dbReference>
<evidence type="ECO:0000259" key="11">
    <source>
        <dbReference type="PROSITE" id="PS52015"/>
    </source>
</evidence>
<dbReference type="PROSITE" id="PS52015">
    <property type="entry name" value="TONB_CTD"/>
    <property type="match status" value="1"/>
</dbReference>
<accession>A0ABW3ARS9</accession>
<evidence type="ECO:0000256" key="2">
    <source>
        <dbReference type="ARBA" id="ARBA00006555"/>
    </source>
</evidence>
<dbReference type="Pfam" id="PF07661">
    <property type="entry name" value="MORN_2"/>
    <property type="match status" value="2"/>
</dbReference>
<proteinExistence type="inferred from homology"/>
<dbReference type="InterPro" id="IPR051045">
    <property type="entry name" value="TonB-dependent_transducer"/>
</dbReference>
<comment type="similarity">
    <text evidence="2">Belongs to the TonB family.</text>
</comment>